<evidence type="ECO:0000256" key="5">
    <source>
        <dbReference type="ARBA" id="ARBA00022490"/>
    </source>
</evidence>
<dbReference type="PROSITE" id="PS50968">
    <property type="entry name" value="BIOTINYL_LIPOYL"/>
    <property type="match status" value="1"/>
</dbReference>
<dbReference type="NCBIfam" id="TIGR01350">
    <property type="entry name" value="lipoamide_DH"/>
    <property type="match status" value="1"/>
</dbReference>
<dbReference type="InterPro" id="IPR050151">
    <property type="entry name" value="Class-I_Pyr_Nuc-Dis_Oxidored"/>
</dbReference>
<evidence type="ECO:0000313" key="17">
    <source>
        <dbReference type="Proteomes" id="UP001223079"/>
    </source>
</evidence>
<dbReference type="SUPFAM" id="SSF51230">
    <property type="entry name" value="Single hybrid motif"/>
    <property type="match status" value="1"/>
</dbReference>
<comment type="miscellaneous">
    <text evidence="14">The active site is a redox-active disulfide bond.</text>
</comment>
<evidence type="ECO:0000256" key="11">
    <source>
        <dbReference type="ARBA" id="ARBA00023157"/>
    </source>
</evidence>
<dbReference type="EMBL" id="JAUSTM010000001">
    <property type="protein sequence ID" value="MDQ0221615.1"/>
    <property type="molecule type" value="Genomic_DNA"/>
</dbReference>
<dbReference type="Pfam" id="PF07992">
    <property type="entry name" value="Pyr_redox_2"/>
    <property type="match status" value="1"/>
</dbReference>
<keyword evidence="9 14" id="KW-0560">Oxidoreductase</keyword>
<dbReference type="Pfam" id="PF00364">
    <property type="entry name" value="Biotin_lipoyl"/>
    <property type="match status" value="1"/>
</dbReference>
<comment type="cofactor">
    <cofactor evidence="14">
        <name>FAD</name>
        <dbReference type="ChEBI" id="CHEBI:57692"/>
    </cofactor>
    <text evidence="14">Binds 1 FAD per subunit.</text>
</comment>
<dbReference type="RefSeq" id="WP_307120853.1">
    <property type="nucleotide sequence ID" value="NZ_JBHSTD010000045.1"/>
</dbReference>
<dbReference type="PANTHER" id="PTHR22912:SF217">
    <property type="entry name" value="DIHYDROLIPOYL DEHYDROGENASE"/>
    <property type="match status" value="1"/>
</dbReference>
<dbReference type="SUPFAM" id="SSF55424">
    <property type="entry name" value="FAD/NAD-linked reductases, dimerisation (C-terminal) domain"/>
    <property type="match status" value="1"/>
</dbReference>
<dbReference type="InterPro" id="IPR003016">
    <property type="entry name" value="2-oxoA_DH_lipoyl-BS"/>
</dbReference>
<dbReference type="InterPro" id="IPR036188">
    <property type="entry name" value="FAD/NAD-bd_sf"/>
</dbReference>
<evidence type="ECO:0000256" key="8">
    <source>
        <dbReference type="ARBA" id="ARBA00022827"/>
    </source>
</evidence>
<dbReference type="PIRSF" id="PIRSF000350">
    <property type="entry name" value="Mercury_reductase_MerA"/>
    <property type="match status" value="1"/>
</dbReference>
<name>A0ABT9YR76_9STRE</name>
<dbReference type="Gene3D" id="2.40.50.100">
    <property type="match status" value="1"/>
</dbReference>
<reference evidence="16 17" key="1">
    <citation type="submission" date="2023-07" db="EMBL/GenBank/DDBJ databases">
        <title>Genomic Encyclopedia of Type Strains, Phase IV (KMG-IV): sequencing the most valuable type-strain genomes for metagenomic binning, comparative biology and taxonomic classification.</title>
        <authorList>
            <person name="Goeker M."/>
        </authorList>
    </citation>
    <scope>NUCLEOTIDE SEQUENCE [LARGE SCALE GENOMIC DNA]</scope>
    <source>
        <strain evidence="16 17">DSM 105143</strain>
    </source>
</reference>
<keyword evidence="10 14" id="KW-0520">NAD</keyword>
<evidence type="ECO:0000256" key="3">
    <source>
        <dbReference type="ARBA" id="ARBA00012608"/>
    </source>
</evidence>
<evidence type="ECO:0000256" key="6">
    <source>
        <dbReference type="ARBA" id="ARBA00022630"/>
    </source>
</evidence>
<evidence type="ECO:0000256" key="4">
    <source>
        <dbReference type="ARBA" id="ARBA00016961"/>
    </source>
</evidence>
<dbReference type="InterPro" id="IPR011053">
    <property type="entry name" value="Single_hybrid_motif"/>
</dbReference>
<dbReference type="CDD" id="cd06849">
    <property type="entry name" value="lipoyl_domain"/>
    <property type="match status" value="1"/>
</dbReference>
<evidence type="ECO:0000259" key="15">
    <source>
        <dbReference type="PROSITE" id="PS50968"/>
    </source>
</evidence>
<evidence type="ECO:0000256" key="13">
    <source>
        <dbReference type="ARBA" id="ARBA00049187"/>
    </source>
</evidence>
<organism evidence="16 17">
    <name type="scientific">Streptococcus moroccensis</name>
    <dbReference type="NCBI Taxonomy" id="1451356"/>
    <lineage>
        <taxon>Bacteria</taxon>
        <taxon>Bacillati</taxon>
        <taxon>Bacillota</taxon>
        <taxon>Bacilli</taxon>
        <taxon>Lactobacillales</taxon>
        <taxon>Streptococcaceae</taxon>
        <taxon>Streptococcus</taxon>
    </lineage>
</organism>
<keyword evidence="12 14" id="KW-0676">Redox-active center</keyword>
<keyword evidence="6 14" id="KW-0285">Flavoprotein</keyword>
<keyword evidence="5" id="KW-0963">Cytoplasm</keyword>
<dbReference type="PROSITE" id="PS00189">
    <property type="entry name" value="LIPOYL"/>
    <property type="match status" value="1"/>
</dbReference>
<dbReference type="PRINTS" id="PR00368">
    <property type="entry name" value="FADPNR"/>
</dbReference>
<comment type="catalytic activity">
    <reaction evidence="13 14">
        <text>N(6)-[(R)-dihydrolipoyl]-L-lysyl-[protein] + NAD(+) = N(6)-[(R)-lipoyl]-L-lysyl-[protein] + NADH + H(+)</text>
        <dbReference type="Rhea" id="RHEA:15045"/>
        <dbReference type="Rhea" id="RHEA-COMP:10474"/>
        <dbReference type="Rhea" id="RHEA-COMP:10475"/>
        <dbReference type="ChEBI" id="CHEBI:15378"/>
        <dbReference type="ChEBI" id="CHEBI:57540"/>
        <dbReference type="ChEBI" id="CHEBI:57945"/>
        <dbReference type="ChEBI" id="CHEBI:83099"/>
        <dbReference type="ChEBI" id="CHEBI:83100"/>
        <dbReference type="EC" id="1.8.1.4"/>
    </reaction>
</comment>
<dbReference type="PRINTS" id="PR00411">
    <property type="entry name" value="PNDRDTASEI"/>
</dbReference>
<dbReference type="GO" id="GO:0004148">
    <property type="term" value="F:dihydrolipoyl dehydrogenase (NADH) activity"/>
    <property type="evidence" value="ECO:0007669"/>
    <property type="project" value="UniProtKB-EC"/>
</dbReference>
<evidence type="ECO:0000256" key="14">
    <source>
        <dbReference type="RuleBase" id="RU003692"/>
    </source>
</evidence>
<evidence type="ECO:0000256" key="7">
    <source>
        <dbReference type="ARBA" id="ARBA00022823"/>
    </source>
</evidence>
<dbReference type="Proteomes" id="UP001223079">
    <property type="component" value="Unassembled WGS sequence"/>
</dbReference>
<evidence type="ECO:0000256" key="2">
    <source>
        <dbReference type="ARBA" id="ARBA00007532"/>
    </source>
</evidence>
<dbReference type="InterPro" id="IPR001100">
    <property type="entry name" value="Pyr_nuc-diS_OxRdtase"/>
</dbReference>
<protein>
    <recommendedName>
        <fullName evidence="4 14">Dihydrolipoyl dehydrogenase</fullName>
        <ecNumber evidence="3 14">1.8.1.4</ecNumber>
    </recommendedName>
</protein>
<dbReference type="Gene3D" id="3.50.50.60">
    <property type="entry name" value="FAD/NAD(P)-binding domain"/>
    <property type="match status" value="2"/>
</dbReference>
<dbReference type="InterPro" id="IPR023753">
    <property type="entry name" value="FAD/NAD-binding_dom"/>
</dbReference>
<dbReference type="PROSITE" id="PS00076">
    <property type="entry name" value="PYRIDINE_REDOX_1"/>
    <property type="match status" value="1"/>
</dbReference>
<feature type="domain" description="Lipoyl-binding" evidence="15">
    <location>
        <begin position="2"/>
        <end position="77"/>
    </location>
</feature>
<gene>
    <name evidence="16" type="ORF">J2S23_000146</name>
</gene>
<dbReference type="InterPro" id="IPR000089">
    <property type="entry name" value="Biotin_lipoyl"/>
</dbReference>
<proteinExistence type="inferred from homology"/>
<evidence type="ECO:0000256" key="1">
    <source>
        <dbReference type="ARBA" id="ARBA00004496"/>
    </source>
</evidence>
<evidence type="ECO:0000256" key="10">
    <source>
        <dbReference type="ARBA" id="ARBA00023027"/>
    </source>
</evidence>
<dbReference type="InterPro" id="IPR012999">
    <property type="entry name" value="Pyr_OxRdtase_I_AS"/>
</dbReference>
<dbReference type="EC" id="1.8.1.4" evidence="3 14"/>
<dbReference type="SUPFAM" id="SSF51905">
    <property type="entry name" value="FAD/NAD(P)-binding domain"/>
    <property type="match status" value="1"/>
</dbReference>
<keyword evidence="17" id="KW-1185">Reference proteome</keyword>
<keyword evidence="8 14" id="KW-0274">FAD</keyword>
<dbReference type="Gene3D" id="3.30.390.30">
    <property type="match status" value="1"/>
</dbReference>
<comment type="subcellular location">
    <subcellularLocation>
        <location evidence="1">Cytoplasm</location>
    </subcellularLocation>
</comment>
<evidence type="ECO:0000313" key="16">
    <source>
        <dbReference type="EMBL" id="MDQ0221615.1"/>
    </source>
</evidence>
<comment type="caution">
    <text evidence="16">The sequence shown here is derived from an EMBL/GenBank/DDBJ whole genome shotgun (WGS) entry which is preliminary data.</text>
</comment>
<dbReference type="PANTHER" id="PTHR22912">
    <property type="entry name" value="DISULFIDE OXIDOREDUCTASE"/>
    <property type="match status" value="1"/>
</dbReference>
<accession>A0ABT9YR76</accession>
<dbReference type="InterPro" id="IPR004099">
    <property type="entry name" value="Pyr_nucl-diS_OxRdtase_dimer"/>
</dbReference>
<keyword evidence="7" id="KW-0450">Lipoyl</keyword>
<dbReference type="Pfam" id="PF02852">
    <property type="entry name" value="Pyr_redox_dim"/>
    <property type="match status" value="1"/>
</dbReference>
<evidence type="ECO:0000256" key="12">
    <source>
        <dbReference type="ARBA" id="ARBA00023284"/>
    </source>
</evidence>
<comment type="similarity">
    <text evidence="2 14">Belongs to the class-I pyridine nucleotide-disulfide oxidoreductase family.</text>
</comment>
<dbReference type="InterPro" id="IPR006258">
    <property type="entry name" value="Lipoamide_DH"/>
</dbReference>
<sequence>MAFEVIMPKLGVDMQEGEIIEWKKQVGDVVNEGDILLEIMSDKTNMELEAEDSGVLLKIVREAGETVPVTEVIGYIGAEGEVVEEAAAAPAADVAKAEADLKAAGLEVPAAPAAPAAQAPKADLAADEYDMIVVGGGPAGYYAAIRGAQLGGKIAIVEKSEFGGTCLNVGCIPTKTYLKNAEILDGLKIAAGRGINLASTNYTIDMDKTVDFKNSVVKTLTGGVQGLLKANKVTIFNGLGQVNPDKTVTIGSETIKGRSIVLATGSKVSRINIPGIDSKFVLTSDDILDLREMPKSLAVMGGGVVGVELGLVWASYGVDVTVIEMADRIIPGMDREISVELQKVLSKKGMKFLTSVGVSEIVEGNNELTIKLNNGEEVVAERALLSIGRVPQLAGLENLNLEMDRGRIKVNAYQETSIPGIYAPGDVNGTKMLAHAAYRMGEVAAENAIQGNHHKAKLDYTPAAVYTHPEIAMVGLTEEQAIEQYGKDGILIGRNSFTGNGRAIASNEAHGFVKVIADAKYHEILGVHIIGPVAAEMINEAATIMEAELTVDDVAASIHGHPTFSEVMYEAFLDVLGVAIHNPPKRK</sequence>
<keyword evidence="11" id="KW-1015">Disulfide bond</keyword>
<evidence type="ECO:0000256" key="9">
    <source>
        <dbReference type="ARBA" id="ARBA00023002"/>
    </source>
</evidence>
<dbReference type="InterPro" id="IPR016156">
    <property type="entry name" value="FAD/NAD-linked_Rdtase_dimer_sf"/>
</dbReference>